<feature type="binding site" evidence="7">
    <location>
        <position position="395"/>
    </location>
    <ligand>
        <name>meso-2,6-diaminopimelate</name>
        <dbReference type="ChEBI" id="CHEBI:57791"/>
    </ligand>
</feature>
<dbReference type="InterPro" id="IPR004101">
    <property type="entry name" value="Mur_ligase_C"/>
</dbReference>
<organism evidence="12 13">
    <name type="scientific">Acidihalobacter yilgarnensis</name>
    <dbReference type="NCBI Taxonomy" id="2819280"/>
    <lineage>
        <taxon>Bacteria</taxon>
        <taxon>Pseudomonadati</taxon>
        <taxon>Pseudomonadota</taxon>
        <taxon>Gammaproteobacteria</taxon>
        <taxon>Chromatiales</taxon>
        <taxon>Ectothiorhodospiraceae</taxon>
        <taxon>Acidihalobacter</taxon>
    </lineage>
</organism>
<dbReference type="Pfam" id="PF02875">
    <property type="entry name" value="Mur_ligase_C"/>
    <property type="match status" value="1"/>
</dbReference>
<keyword evidence="13" id="KW-1185">Reference proteome</keyword>
<dbReference type="UniPathway" id="UPA00219"/>
<feature type="binding site" evidence="7">
    <location>
        <position position="474"/>
    </location>
    <ligand>
        <name>meso-2,6-diaminopimelate</name>
        <dbReference type="ChEBI" id="CHEBI:57791"/>
    </ligand>
</feature>
<comment type="pathway">
    <text evidence="7 8">Cell wall biogenesis; peptidoglycan biosynthesis.</text>
</comment>
<dbReference type="InterPro" id="IPR035911">
    <property type="entry name" value="MurE/MurF_N"/>
</dbReference>
<dbReference type="GO" id="GO:0005737">
    <property type="term" value="C:cytoplasm"/>
    <property type="evidence" value="ECO:0007669"/>
    <property type="project" value="UniProtKB-SubCell"/>
</dbReference>
<keyword evidence="7" id="KW-0963">Cytoplasm</keyword>
<comment type="PTM">
    <text evidence="7">Carboxylation is probably crucial for Mg(2+) binding and, consequently, for the gamma-phosphate positioning of ATP.</text>
</comment>
<keyword evidence="5 7" id="KW-0131">Cell cycle</keyword>
<feature type="binding site" evidence="7">
    <location>
        <position position="34"/>
    </location>
    <ligand>
        <name>UDP-N-acetyl-alpha-D-muramoyl-L-alanyl-D-glutamate</name>
        <dbReference type="ChEBI" id="CHEBI:83900"/>
    </ligand>
</feature>
<dbReference type="Proteomes" id="UP000095401">
    <property type="component" value="Chromosome"/>
</dbReference>
<dbReference type="HAMAP" id="MF_00208">
    <property type="entry name" value="MurE"/>
    <property type="match status" value="1"/>
</dbReference>
<dbReference type="GO" id="GO:0051301">
    <property type="term" value="P:cell division"/>
    <property type="evidence" value="ECO:0007669"/>
    <property type="project" value="UniProtKB-KW"/>
</dbReference>
<evidence type="ECO:0000256" key="2">
    <source>
        <dbReference type="ARBA" id="ARBA00022618"/>
    </source>
</evidence>
<dbReference type="Pfam" id="PF08245">
    <property type="entry name" value="Mur_ligase_M"/>
    <property type="match status" value="1"/>
</dbReference>
<dbReference type="EC" id="6.3.2.13" evidence="7"/>
<dbReference type="NCBIfam" id="NF001124">
    <property type="entry name" value="PRK00139.1-2"/>
    <property type="match status" value="1"/>
</dbReference>
<feature type="modified residue" description="N6-carboxylysine" evidence="7">
    <location>
        <position position="229"/>
    </location>
</feature>
<evidence type="ECO:0000256" key="3">
    <source>
        <dbReference type="ARBA" id="ARBA00022960"/>
    </source>
</evidence>
<feature type="domain" description="Mur ligase C-terminal" evidence="10">
    <location>
        <begin position="346"/>
        <end position="472"/>
    </location>
</feature>
<dbReference type="SUPFAM" id="SSF53244">
    <property type="entry name" value="MurD-like peptide ligases, peptide-binding domain"/>
    <property type="match status" value="1"/>
</dbReference>
<keyword evidence="7" id="KW-0460">Magnesium</keyword>
<dbReference type="GO" id="GO:0071555">
    <property type="term" value="P:cell wall organization"/>
    <property type="evidence" value="ECO:0007669"/>
    <property type="project" value="UniProtKB-KW"/>
</dbReference>
<sequence length="503" mass="53115">MIAAREWVLGELLAGWCEQALPQSATISGLTQDSRRVRPGDVFVALPGLREHGLTHAADAVARGAVAVLADGAARNRECDVRGLGVAVCWIDGLAGELGAIAARFYGQPARRMTVIGVTGTDGKSSVTHFLAQALDQDRARAGIIGTLGNGLVDALEPSGYTTPDAVGVQAALADMADAGVRWAVMEASSHGLVQGRLNAVGFNQAILTQLTRDHLDYHGSQEAYAAAKRRLFEVPGLEYAILNLDDAFGRELAAGQISAGRRIGYSLSPQKPKSDDVVWARRLQMLSDGFVLDVVTPWGESQIESTLLGRFNAANLMAVLASLLALGVPLPDAVDRMRVVRPVPGRMERFGQPGTPVAVVDYAHTPGALEAVLTSLRRHGAERLCCVFGAGGDRDRGKRSLMGAVATQLADRVIVTDDNPRSEDPAAIVEDILSGLPHRQGVVVIHDRVAAVRHALDSARPGEVVLIAGKGHESMQITAAGAQPCSDRDTVAAWFAALEVAS</sequence>
<dbReference type="Pfam" id="PF01225">
    <property type="entry name" value="Mur_ligase"/>
    <property type="match status" value="1"/>
</dbReference>
<evidence type="ECO:0000259" key="9">
    <source>
        <dbReference type="Pfam" id="PF01225"/>
    </source>
</evidence>
<feature type="binding site" evidence="7">
    <location>
        <position position="195"/>
    </location>
    <ligand>
        <name>UDP-N-acetyl-alpha-D-muramoyl-L-alanyl-D-glutamate</name>
        <dbReference type="ChEBI" id="CHEBI:83900"/>
    </ligand>
</feature>
<name>A0A1D8IR95_9GAMM</name>
<proteinExistence type="inferred from homology"/>
<dbReference type="GO" id="GO:0000287">
    <property type="term" value="F:magnesium ion binding"/>
    <property type="evidence" value="ECO:0007669"/>
    <property type="project" value="UniProtKB-UniRule"/>
</dbReference>
<comment type="cofactor">
    <cofactor evidence="7">
        <name>Mg(2+)</name>
        <dbReference type="ChEBI" id="CHEBI:18420"/>
    </cofactor>
</comment>
<dbReference type="Gene3D" id="3.90.190.20">
    <property type="entry name" value="Mur ligase, C-terminal domain"/>
    <property type="match status" value="1"/>
</dbReference>
<comment type="catalytic activity">
    <reaction evidence="7">
        <text>UDP-N-acetyl-alpha-D-muramoyl-L-alanyl-D-glutamate + meso-2,6-diaminopimelate + ATP = UDP-N-acetyl-alpha-D-muramoyl-L-alanyl-gamma-D-glutamyl-meso-2,6-diaminopimelate + ADP + phosphate + H(+)</text>
        <dbReference type="Rhea" id="RHEA:23676"/>
        <dbReference type="ChEBI" id="CHEBI:15378"/>
        <dbReference type="ChEBI" id="CHEBI:30616"/>
        <dbReference type="ChEBI" id="CHEBI:43474"/>
        <dbReference type="ChEBI" id="CHEBI:57791"/>
        <dbReference type="ChEBI" id="CHEBI:83900"/>
        <dbReference type="ChEBI" id="CHEBI:83905"/>
        <dbReference type="ChEBI" id="CHEBI:456216"/>
        <dbReference type="EC" id="6.3.2.13"/>
    </reaction>
</comment>
<feature type="domain" description="Mur ligase N-terminal catalytic" evidence="9">
    <location>
        <begin position="26"/>
        <end position="106"/>
    </location>
</feature>
<dbReference type="NCBIfam" id="NF001126">
    <property type="entry name" value="PRK00139.1-4"/>
    <property type="match status" value="1"/>
</dbReference>
<dbReference type="SUPFAM" id="SSF53623">
    <property type="entry name" value="MurD-like peptide ligases, catalytic domain"/>
    <property type="match status" value="1"/>
</dbReference>
<keyword evidence="7 12" id="KW-0436">Ligase</keyword>
<feature type="binding site" evidence="7">
    <location>
        <position position="470"/>
    </location>
    <ligand>
        <name>meso-2,6-diaminopimelate</name>
        <dbReference type="ChEBI" id="CHEBI:57791"/>
    </ligand>
</feature>
<evidence type="ECO:0000256" key="7">
    <source>
        <dbReference type="HAMAP-Rule" id="MF_00208"/>
    </source>
</evidence>
<dbReference type="InterPro" id="IPR000713">
    <property type="entry name" value="Mur_ligase_N"/>
</dbReference>
<evidence type="ECO:0000256" key="8">
    <source>
        <dbReference type="RuleBase" id="RU004135"/>
    </source>
</evidence>
<dbReference type="NCBIfam" id="TIGR01085">
    <property type="entry name" value="murE"/>
    <property type="match status" value="1"/>
</dbReference>
<feature type="short sequence motif" description="Meso-diaminopimelate recognition motif" evidence="7">
    <location>
        <begin position="419"/>
        <end position="422"/>
    </location>
</feature>
<dbReference type="InterPro" id="IPR005761">
    <property type="entry name" value="UDP-N-AcMur-Glu-dNH2Pim_ligase"/>
</dbReference>
<evidence type="ECO:0000256" key="1">
    <source>
        <dbReference type="ARBA" id="ARBA00005898"/>
    </source>
</evidence>
<evidence type="ECO:0000313" key="13">
    <source>
        <dbReference type="Proteomes" id="UP000095401"/>
    </source>
</evidence>
<dbReference type="GO" id="GO:0008360">
    <property type="term" value="P:regulation of cell shape"/>
    <property type="evidence" value="ECO:0007669"/>
    <property type="project" value="UniProtKB-KW"/>
</dbReference>
<evidence type="ECO:0000259" key="11">
    <source>
        <dbReference type="Pfam" id="PF08245"/>
    </source>
</evidence>
<protein>
    <recommendedName>
        <fullName evidence="7">UDP-N-acetylmuramoyl-L-alanyl-D-glutamate--2,6-diaminopimelate ligase</fullName>
        <ecNumber evidence="7">6.3.2.13</ecNumber>
    </recommendedName>
    <alternativeName>
        <fullName evidence="7">Meso-A2pm-adding enzyme</fullName>
    </alternativeName>
    <alternativeName>
        <fullName evidence="7">Meso-diaminopimelate-adding enzyme</fullName>
    </alternativeName>
    <alternativeName>
        <fullName evidence="7">UDP-MurNAc-L-Ala-D-Glu:meso-diaminopimelate ligase</fullName>
    </alternativeName>
    <alternativeName>
        <fullName evidence="7">UDP-MurNAc-tripeptide synthetase</fullName>
    </alternativeName>
    <alternativeName>
        <fullName evidence="7">UDP-N-acetylmuramyl-tripeptide synthetase</fullName>
    </alternativeName>
</protein>
<dbReference type="GO" id="GO:0008765">
    <property type="term" value="F:UDP-N-acetylmuramoylalanyl-D-glutamate-2,6-diaminopimelate ligase activity"/>
    <property type="evidence" value="ECO:0007669"/>
    <property type="project" value="UniProtKB-UniRule"/>
</dbReference>
<feature type="binding site" evidence="7">
    <location>
        <begin position="419"/>
        <end position="422"/>
    </location>
    <ligand>
        <name>meso-2,6-diaminopimelate</name>
        <dbReference type="ChEBI" id="CHEBI:57791"/>
    </ligand>
</feature>
<comment type="subcellular location">
    <subcellularLocation>
        <location evidence="7 8">Cytoplasm</location>
    </subcellularLocation>
</comment>
<evidence type="ECO:0000256" key="5">
    <source>
        <dbReference type="ARBA" id="ARBA00023306"/>
    </source>
</evidence>
<dbReference type="Gene3D" id="3.40.1390.10">
    <property type="entry name" value="MurE/MurF, N-terminal domain"/>
    <property type="match status" value="1"/>
</dbReference>
<feature type="binding site" evidence="7">
    <location>
        <begin position="120"/>
        <end position="126"/>
    </location>
    <ligand>
        <name>ATP</name>
        <dbReference type="ChEBI" id="CHEBI:30616"/>
    </ligand>
</feature>
<dbReference type="GO" id="GO:0005524">
    <property type="term" value="F:ATP binding"/>
    <property type="evidence" value="ECO:0007669"/>
    <property type="project" value="UniProtKB-UniRule"/>
</dbReference>
<feature type="domain" description="Mur ligase central" evidence="11">
    <location>
        <begin position="118"/>
        <end position="323"/>
    </location>
</feature>
<keyword evidence="3 7" id="KW-0133">Cell shape</keyword>
<dbReference type="KEGG" id="aprs:BI364_14565"/>
<feature type="binding site" evidence="7">
    <location>
        <begin position="162"/>
        <end position="163"/>
    </location>
    <ligand>
        <name>UDP-N-acetyl-alpha-D-muramoyl-L-alanyl-D-glutamate</name>
        <dbReference type="ChEBI" id="CHEBI:83900"/>
    </ligand>
</feature>
<accession>A0A1D8IR95</accession>
<keyword evidence="6 7" id="KW-0961">Cell wall biogenesis/degradation</keyword>
<evidence type="ECO:0000256" key="4">
    <source>
        <dbReference type="ARBA" id="ARBA00022984"/>
    </source>
</evidence>
<keyword evidence="4 7" id="KW-0573">Peptidoglycan synthesis</keyword>
<keyword evidence="2 7" id="KW-0132">Cell division</keyword>
<dbReference type="SUPFAM" id="SSF63418">
    <property type="entry name" value="MurE/MurF N-terminal domain"/>
    <property type="match status" value="1"/>
</dbReference>
<feature type="binding site" evidence="7">
    <location>
        <position position="189"/>
    </location>
    <ligand>
        <name>UDP-N-acetyl-alpha-D-muramoyl-L-alanyl-D-glutamate</name>
        <dbReference type="ChEBI" id="CHEBI:83900"/>
    </ligand>
</feature>
<comment type="similarity">
    <text evidence="1 7">Belongs to the MurCDEF family. MurE subfamily.</text>
</comment>
<keyword evidence="7" id="KW-0067">ATP-binding</keyword>
<reference evidence="13" key="1">
    <citation type="submission" date="2016-09" db="EMBL/GenBank/DDBJ databases">
        <title>Acidihalobacter prosperus F5.</title>
        <authorList>
            <person name="Khaleque H.N."/>
            <person name="Ramsay J.P."/>
            <person name="Kaksonen A.H."/>
            <person name="Boxall N.J."/>
            <person name="Watkin E.L.J."/>
        </authorList>
    </citation>
    <scope>NUCLEOTIDE SEQUENCE [LARGE SCALE GENOMIC DNA]</scope>
    <source>
        <strain evidence="13">F5</strain>
    </source>
</reference>
<evidence type="ECO:0000256" key="6">
    <source>
        <dbReference type="ARBA" id="ARBA00023316"/>
    </source>
</evidence>
<feature type="binding site" evidence="7">
    <location>
        <position position="197"/>
    </location>
    <ligand>
        <name>UDP-N-acetyl-alpha-D-muramoyl-L-alanyl-D-glutamate</name>
        <dbReference type="ChEBI" id="CHEBI:83900"/>
    </ligand>
</feature>
<dbReference type="EMBL" id="CP017415">
    <property type="protein sequence ID" value="AOU99011.1"/>
    <property type="molecule type" value="Genomic_DNA"/>
</dbReference>
<dbReference type="GO" id="GO:0009252">
    <property type="term" value="P:peptidoglycan biosynthetic process"/>
    <property type="evidence" value="ECO:0007669"/>
    <property type="project" value="UniProtKB-UniRule"/>
</dbReference>
<dbReference type="InterPro" id="IPR013221">
    <property type="entry name" value="Mur_ligase_cen"/>
</dbReference>
<evidence type="ECO:0000313" key="12">
    <source>
        <dbReference type="EMBL" id="AOU99011.1"/>
    </source>
</evidence>
<comment type="function">
    <text evidence="7">Catalyzes the addition of meso-diaminopimelic acid to the nucleotide precursor UDP-N-acetylmuramoyl-L-alanyl-D-glutamate (UMAG) in the biosynthesis of bacterial cell-wall peptidoglycan.</text>
</comment>
<dbReference type="RefSeq" id="WP_070079364.1">
    <property type="nucleotide sequence ID" value="NZ_CP017415.1"/>
</dbReference>
<evidence type="ECO:0000259" key="10">
    <source>
        <dbReference type="Pfam" id="PF02875"/>
    </source>
</evidence>
<dbReference type="InterPro" id="IPR036615">
    <property type="entry name" value="Mur_ligase_C_dom_sf"/>
</dbReference>
<dbReference type="PANTHER" id="PTHR23135:SF4">
    <property type="entry name" value="UDP-N-ACETYLMURAMOYL-L-ALANYL-D-GLUTAMATE--2,6-DIAMINOPIMELATE LIGASE MURE HOMOLOG, CHLOROPLASTIC"/>
    <property type="match status" value="1"/>
</dbReference>
<dbReference type="Gene3D" id="3.40.1190.10">
    <property type="entry name" value="Mur-like, catalytic domain"/>
    <property type="match status" value="1"/>
</dbReference>
<comment type="caution">
    <text evidence="7">Lacks conserved residue(s) required for the propagation of feature annotation.</text>
</comment>
<keyword evidence="7" id="KW-0547">Nucleotide-binding</keyword>
<dbReference type="InterPro" id="IPR036565">
    <property type="entry name" value="Mur-like_cat_sf"/>
</dbReference>
<dbReference type="PANTHER" id="PTHR23135">
    <property type="entry name" value="MUR LIGASE FAMILY MEMBER"/>
    <property type="match status" value="1"/>
</dbReference>
<gene>
    <name evidence="7" type="primary">murE</name>
    <name evidence="12" type="ORF">BI364_14565</name>
</gene>
<dbReference type="AlphaFoldDB" id="A0A1D8IR95"/>